<sequence>MPQRTFRDDLGISLRGFLMGAADVVPGVSGGTMAFILGIYDELIASIRAVVPFIRRVLSGQWRLAFEEFPWRFLLALGLGIAVAILSLARLLHWALETHPTLIYALFFGLIVASVFVVRQRVARWTWGRLFIMGVFAAGAYFLVGLRPAQTPDALWFIFLSGMIAICAMILPGISGAFILVLLGKYQTLLGALVQMDWLTIGVFMSGALIGIVSFASFLRWLLDHYHDATVAGLTGFMLGSLRELWPWKQAQYVEDVPVAVHNVLPSSLDGEVGLALGIMLLGAGLVLGMETLAKRKK</sequence>
<organism evidence="2 3">
    <name type="scientific">Anaerolinea thermophila (strain DSM 14523 / JCM 11388 / NBRC 100420 / UNI-1)</name>
    <dbReference type="NCBI Taxonomy" id="926569"/>
    <lineage>
        <taxon>Bacteria</taxon>
        <taxon>Bacillati</taxon>
        <taxon>Chloroflexota</taxon>
        <taxon>Anaerolineae</taxon>
        <taxon>Anaerolineales</taxon>
        <taxon>Anaerolineaceae</taxon>
        <taxon>Anaerolinea</taxon>
    </lineage>
</organism>
<dbReference type="AlphaFoldDB" id="E8N1E5"/>
<dbReference type="Pfam" id="PF04018">
    <property type="entry name" value="VCA0040-like"/>
    <property type="match status" value="1"/>
</dbReference>
<keyword evidence="1" id="KW-1133">Transmembrane helix</keyword>
<feature type="transmembrane region" description="Helical" evidence="1">
    <location>
        <begin position="102"/>
        <end position="118"/>
    </location>
</feature>
<dbReference type="InParanoid" id="E8N1E5"/>
<keyword evidence="3" id="KW-1185">Reference proteome</keyword>
<proteinExistence type="predicted"/>
<evidence type="ECO:0000256" key="1">
    <source>
        <dbReference type="SAM" id="Phobius"/>
    </source>
</evidence>
<feature type="transmembrane region" description="Helical" evidence="1">
    <location>
        <begin position="273"/>
        <end position="294"/>
    </location>
</feature>
<dbReference type="InterPro" id="IPR007163">
    <property type="entry name" value="VCA0040-like"/>
</dbReference>
<evidence type="ECO:0000313" key="2">
    <source>
        <dbReference type="EMBL" id="BAJ64888.1"/>
    </source>
</evidence>
<keyword evidence="1" id="KW-0812">Transmembrane</keyword>
<dbReference type="PANTHER" id="PTHR37308">
    <property type="entry name" value="INTEGRAL MEMBRANE PROTEIN"/>
    <property type="match status" value="1"/>
</dbReference>
<evidence type="ECO:0008006" key="4">
    <source>
        <dbReference type="Google" id="ProtNLM"/>
    </source>
</evidence>
<dbReference type="KEGG" id="atm:ANT_28620"/>
<dbReference type="PANTHER" id="PTHR37308:SF1">
    <property type="entry name" value="POLYPRENYL-PHOSPHATE TRANSPORTER"/>
    <property type="match status" value="1"/>
</dbReference>
<name>E8N1E5_ANATU</name>
<reference evidence="2 3" key="1">
    <citation type="submission" date="2010-12" db="EMBL/GenBank/DDBJ databases">
        <title>Whole genome sequence of Anaerolinea thermophila UNI-1.</title>
        <authorList>
            <person name="Narita-Yamada S."/>
            <person name="Kishi E."/>
            <person name="Watanabe Y."/>
            <person name="Takasaki K."/>
            <person name="Ankai A."/>
            <person name="Oguchi A."/>
            <person name="Fukui S."/>
            <person name="Takahashi M."/>
            <person name="Yashiro I."/>
            <person name="Hosoyama A."/>
            <person name="Sekiguchi Y."/>
            <person name="Hanada S."/>
            <person name="Fujita N."/>
        </authorList>
    </citation>
    <scope>NUCLEOTIDE SEQUENCE [LARGE SCALE GENOMIC DNA]</scope>
    <source>
        <strain evidence="3">DSM 14523 / JCM 11388 / NBRC 100420 / UNI-1</strain>
    </source>
</reference>
<feature type="transmembrane region" description="Helical" evidence="1">
    <location>
        <begin position="155"/>
        <end position="184"/>
    </location>
</feature>
<keyword evidence="1" id="KW-0472">Membrane</keyword>
<dbReference type="HOGENOM" id="CLU_055621_0_0_0"/>
<feature type="transmembrane region" description="Helical" evidence="1">
    <location>
        <begin position="130"/>
        <end position="149"/>
    </location>
</feature>
<dbReference type="RefSeq" id="WP_013561233.1">
    <property type="nucleotide sequence ID" value="NC_014960.1"/>
</dbReference>
<evidence type="ECO:0000313" key="3">
    <source>
        <dbReference type="Proteomes" id="UP000008922"/>
    </source>
</evidence>
<dbReference type="Proteomes" id="UP000008922">
    <property type="component" value="Chromosome"/>
</dbReference>
<dbReference type="EMBL" id="AP012029">
    <property type="protein sequence ID" value="BAJ64888.1"/>
    <property type="molecule type" value="Genomic_DNA"/>
</dbReference>
<dbReference type="eggNOG" id="COG2035">
    <property type="taxonomic scope" value="Bacteria"/>
</dbReference>
<accession>E8N1E5</accession>
<feature type="transmembrane region" description="Helical" evidence="1">
    <location>
        <begin position="196"/>
        <end position="219"/>
    </location>
</feature>
<protein>
    <recommendedName>
        <fullName evidence="4">DUF368 domain-containing protein</fullName>
    </recommendedName>
</protein>
<gene>
    <name evidence="2" type="ordered locus">ANT_28620</name>
</gene>
<dbReference type="STRING" id="926569.ANT_28620"/>
<feature type="transmembrane region" description="Helical" evidence="1">
    <location>
        <begin position="73"/>
        <end position="96"/>
    </location>
</feature>